<keyword evidence="1" id="KW-0547">Nucleotide-binding</keyword>
<dbReference type="PANTHER" id="PTHR43309">
    <property type="entry name" value="5-OXOPROLINASE SUBUNIT C"/>
    <property type="match status" value="1"/>
</dbReference>
<dbReference type="EMBL" id="CDGG01000001">
    <property type="protein sequence ID" value="CEI82486.1"/>
    <property type="molecule type" value="Genomic_DNA"/>
</dbReference>
<keyword evidence="6" id="KW-1185">Reference proteome</keyword>
<evidence type="ECO:0000256" key="3">
    <source>
        <dbReference type="ARBA" id="ARBA00022840"/>
    </source>
</evidence>
<accession>A0A0A1MU82</accession>
<protein>
    <submittedName>
        <fullName evidence="5">KipI antagonist</fullName>
    </submittedName>
</protein>
<dbReference type="PANTHER" id="PTHR43309:SF5">
    <property type="entry name" value="5-OXOPROLINASE SUBUNIT C"/>
    <property type="match status" value="1"/>
</dbReference>
<evidence type="ECO:0000259" key="4">
    <source>
        <dbReference type="SMART" id="SM00797"/>
    </source>
</evidence>
<dbReference type="SMART" id="SM00797">
    <property type="entry name" value="AHS2"/>
    <property type="match status" value="1"/>
</dbReference>
<organism evidence="5 6">
    <name type="scientific">Oceanobacillus oncorhynchi</name>
    <dbReference type="NCBI Taxonomy" id="545501"/>
    <lineage>
        <taxon>Bacteria</taxon>
        <taxon>Bacillati</taxon>
        <taxon>Bacillota</taxon>
        <taxon>Bacilli</taxon>
        <taxon>Bacillales</taxon>
        <taxon>Bacillaceae</taxon>
        <taxon>Oceanobacillus</taxon>
    </lineage>
</organism>
<name>A0A0A1MU82_9BACI</name>
<gene>
    <name evidence="5" type="primary">kipA_2</name>
    <name evidence="5" type="ORF">BN997_02354</name>
</gene>
<evidence type="ECO:0000313" key="5">
    <source>
        <dbReference type="EMBL" id="CEI82486.1"/>
    </source>
</evidence>
<sequence>MLENKAEQQPLFKVIKPGLLTTIQDLGRTGFQKYGVVVSGAMDPFALQTANLLVGNRRDEACLEITMMGPELVVLSEATIAICGADLSPMINGKAAPMWKSIQLKKDDYVTFGAPQSGVRTYLSVSGGFDSPVVMGSKSTYQKAGIGKHVEKKDTIFGYAVNGKAGVGLMHTEIPRYRKEVELRVVKGPHMERFTKEGIDNFFNNVHLVSPQADRMGYRLKSKAIAHKNGADIWSDAIPFGGVQVPVNGQPIILMADRQTTGGYTRIATVISVDLSKVAQLVPGGKICFREVDVEEAQKLYREREQFLLQIKYFCRGDSSVKGKNGYSKRRVD</sequence>
<dbReference type="Pfam" id="PF02626">
    <property type="entry name" value="CT_A_B"/>
    <property type="match status" value="1"/>
</dbReference>
<dbReference type="InterPro" id="IPR029000">
    <property type="entry name" value="Cyclophilin-like_dom_sf"/>
</dbReference>
<dbReference type="NCBIfam" id="TIGR00724">
    <property type="entry name" value="urea_amlyse_rel"/>
    <property type="match status" value="1"/>
</dbReference>
<dbReference type="InterPro" id="IPR003778">
    <property type="entry name" value="CT_A_B"/>
</dbReference>
<feature type="domain" description="Carboxyltransferase" evidence="4">
    <location>
        <begin position="33"/>
        <end position="307"/>
    </location>
</feature>
<dbReference type="Gene3D" id="2.40.100.10">
    <property type="entry name" value="Cyclophilin-like"/>
    <property type="match status" value="1"/>
</dbReference>
<dbReference type="STRING" id="545501.BN997_02354"/>
<keyword evidence="2" id="KW-0378">Hydrolase</keyword>
<dbReference type="GO" id="GO:0016787">
    <property type="term" value="F:hydrolase activity"/>
    <property type="evidence" value="ECO:0007669"/>
    <property type="project" value="UniProtKB-KW"/>
</dbReference>
<evidence type="ECO:0000256" key="1">
    <source>
        <dbReference type="ARBA" id="ARBA00022741"/>
    </source>
</evidence>
<evidence type="ECO:0000313" key="6">
    <source>
        <dbReference type="Proteomes" id="UP000040453"/>
    </source>
</evidence>
<dbReference type="AlphaFoldDB" id="A0A0A1MU82"/>
<evidence type="ECO:0000256" key="2">
    <source>
        <dbReference type="ARBA" id="ARBA00022801"/>
    </source>
</evidence>
<keyword evidence="3" id="KW-0067">ATP-binding</keyword>
<dbReference type="Proteomes" id="UP000040453">
    <property type="component" value="Unassembled WGS sequence"/>
</dbReference>
<dbReference type="GO" id="GO:0005524">
    <property type="term" value="F:ATP binding"/>
    <property type="evidence" value="ECO:0007669"/>
    <property type="project" value="UniProtKB-KW"/>
</dbReference>
<proteinExistence type="predicted"/>
<dbReference type="InterPro" id="IPR052708">
    <property type="entry name" value="PxpC"/>
</dbReference>
<dbReference type="SUPFAM" id="SSF50891">
    <property type="entry name" value="Cyclophilin-like"/>
    <property type="match status" value="1"/>
</dbReference>
<reference evidence="5 6" key="1">
    <citation type="submission" date="2014-11" db="EMBL/GenBank/DDBJ databases">
        <authorList>
            <person name="Urmite Genomes Urmite Genomes"/>
        </authorList>
    </citation>
    <scope>NUCLEOTIDE SEQUENCE [LARGE SCALE GENOMIC DNA]</scope>
    <source>
        <strain evidence="5 6">Oc5</strain>
    </source>
</reference>